<reference evidence="1 2" key="1">
    <citation type="submission" date="2015-10" db="EMBL/GenBank/DDBJ databases">
        <title>Draft genome sequence of Streptomyces corchorusii DSM 40340, type strain for the species Streptomyces corchorusii.</title>
        <authorList>
            <person name="Ruckert C."/>
            <person name="Winkler A."/>
            <person name="Kalinowski J."/>
            <person name="Kampfer P."/>
            <person name="Glaeser S."/>
        </authorList>
    </citation>
    <scope>NUCLEOTIDE SEQUENCE [LARGE SCALE GENOMIC DNA]</scope>
    <source>
        <strain evidence="1 2">DSM 40340</strain>
    </source>
</reference>
<dbReference type="Proteomes" id="UP000053398">
    <property type="component" value="Unassembled WGS sequence"/>
</dbReference>
<sequence>MTGKAFWTEYFEDAYRDAAKKRRELLDRGLLLITHLIREELPTATAISVNGSVLTTVHDGETVLWRFNDETSSKLNDATRRHVRDTLLDMRSFHTTASLLAADWKQVTDLLDTLRVDLPADPDRDQQPRP</sequence>
<dbReference type="AlphaFoldDB" id="A0A117QJZ5"/>
<dbReference type="RefSeq" id="WP_059261730.1">
    <property type="nucleotide sequence ID" value="NZ_KQ948351.1"/>
</dbReference>
<protein>
    <submittedName>
        <fullName evidence="1">Uncharacterized protein</fullName>
    </submittedName>
</protein>
<evidence type="ECO:0000313" key="2">
    <source>
        <dbReference type="Proteomes" id="UP000053398"/>
    </source>
</evidence>
<organism evidence="1 2">
    <name type="scientific">Streptomyces corchorusii</name>
    <name type="common">Streptomyces chibaensis</name>
    <dbReference type="NCBI Taxonomy" id="1903"/>
    <lineage>
        <taxon>Bacteria</taxon>
        <taxon>Bacillati</taxon>
        <taxon>Actinomycetota</taxon>
        <taxon>Actinomycetes</taxon>
        <taxon>Kitasatosporales</taxon>
        <taxon>Streptomycetaceae</taxon>
        <taxon>Streptomyces</taxon>
    </lineage>
</organism>
<accession>A0A117QJZ5</accession>
<dbReference type="EMBL" id="LMWP01000002">
    <property type="protein sequence ID" value="KUN32519.1"/>
    <property type="molecule type" value="Genomic_DNA"/>
</dbReference>
<name>A0A117QJZ5_STRCK</name>
<keyword evidence="2" id="KW-1185">Reference proteome</keyword>
<proteinExistence type="predicted"/>
<gene>
    <name evidence="1" type="ORF">AQJ11_03055</name>
</gene>
<comment type="caution">
    <text evidence="1">The sequence shown here is derived from an EMBL/GenBank/DDBJ whole genome shotgun (WGS) entry which is preliminary data.</text>
</comment>
<evidence type="ECO:0000313" key="1">
    <source>
        <dbReference type="EMBL" id="KUN32519.1"/>
    </source>
</evidence>